<dbReference type="RefSeq" id="WP_004126908.1">
    <property type="nucleotide sequence ID" value="NZ_AQHN01000089.1"/>
</dbReference>
<dbReference type="PATRIC" id="fig|363754.4.peg.5960"/>
<protein>
    <submittedName>
        <fullName evidence="5">Transcriptional regulator, TetR family</fullName>
    </submittedName>
</protein>
<dbReference type="InterPro" id="IPR050109">
    <property type="entry name" value="HTH-type_TetR-like_transc_reg"/>
</dbReference>
<evidence type="ECO:0000256" key="1">
    <source>
        <dbReference type="ARBA" id="ARBA00023125"/>
    </source>
</evidence>
<evidence type="ECO:0000256" key="2">
    <source>
        <dbReference type="PROSITE-ProRule" id="PRU00335"/>
    </source>
</evidence>
<dbReference type="Gene3D" id="1.10.357.10">
    <property type="entry name" value="Tetracycline Repressor, domain 2"/>
    <property type="match status" value="1"/>
</dbReference>
<dbReference type="InterPro" id="IPR036271">
    <property type="entry name" value="Tet_transcr_reg_TetR-rel_C_sf"/>
</dbReference>
<reference evidence="5 6" key="1">
    <citation type="journal article" date="2012" name="BMC Genomics">
        <title>Genomic basis of broad host range and environmental adaptability of Rhizobium tropici CIAT 899 and Rhizobium sp. PRF 81 which are used in inoculants for common bean (Phaseolus vulgaris L.).</title>
        <authorList>
            <person name="Ormeno-Orrillo E."/>
            <person name="Menna P."/>
            <person name="Almeida L.G."/>
            <person name="Ollero F.J."/>
            <person name="Nicolas M.F."/>
            <person name="Pains Rodrigues E."/>
            <person name="Shigueyoshi Nakatani A."/>
            <person name="Silva Batista J.S."/>
            <person name="Oliveira Chueire L.M."/>
            <person name="Souza R.C."/>
            <person name="Ribeiro Vasconcelos A.T."/>
            <person name="Megias M."/>
            <person name="Hungria M."/>
            <person name="Martinez-Romero E."/>
        </authorList>
    </citation>
    <scope>NUCLEOTIDE SEQUENCE [LARGE SCALE GENOMIC DNA]</scope>
    <source>
        <strain evidence="5 6">PRF 81</strain>
    </source>
</reference>
<feature type="domain" description="HTH tetR-type" evidence="4">
    <location>
        <begin position="33"/>
        <end position="93"/>
    </location>
</feature>
<accession>N6UTL0</accession>
<dbReference type="OrthoDB" id="2356263at2"/>
<dbReference type="InterPro" id="IPR041474">
    <property type="entry name" value="NicS_C"/>
</dbReference>
<dbReference type="Proteomes" id="UP000012429">
    <property type="component" value="Unassembled WGS sequence"/>
</dbReference>
<dbReference type="PROSITE" id="PS50977">
    <property type="entry name" value="HTH_TETR_2"/>
    <property type="match status" value="1"/>
</dbReference>
<sequence length="234" mass="26267">MAGRARQQTENAAQEDVTEAAGKRRRKVSRNPQRTHATILDAATEEFAAHGFGGARVDAIAARAQTNKRMLYHYFGDKEGLYLAVLEATYATIRNAEKQLDLARRHPEEGMRELALFTWRHFLAHPEFLSLLATENLHQAHYLRRSEKVSVMHSHLIDELADVLRRGEALGIFRPAVDPISVYLTIAALGFFYLSNRHTLSTIFARKLTAPDALNAWGEHIVAVTLASIRAKDA</sequence>
<dbReference type="SUPFAM" id="SSF46689">
    <property type="entry name" value="Homeodomain-like"/>
    <property type="match status" value="1"/>
</dbReference>
<dbReference type="Pfam" id="PF00440">
    <property type="entry name" value="TetR_N"/>
    <property type="match status" value="1"/>
</dbReference>
<dbReference type="SUPFAM" id="SSF48498">
    <property type="entry name" value="Tetracyclin repressor-like, C-terminal domain"/>
    <property type="match status" value="1"/>
</dbReference>
<evidence type="ECO:0000259" key="4">
    <source>
        <dbReference type="PROSITE" id="PS50977"/>
    </source>
</evidence>
<evidence type="ECO:0000313" key="6">
    <source>
        <dbReference type="Proteomes" id="UP000012429"/>
    </source>
</evidence>
<dbReference type="GO" id="GO:0003677">
    <property type="term" value="F:DNA binding"/>
    <property type="evidence" value="ECO:0007669"/>
    <property type="project" value="UniProtKB-UniRule"/>
</dbReference>
<dbReference type="InterPro" id="IPR009057">
    <property type="entry name" value="Homeodomain-like_sf"/>
</dbReference>
<proteinExistence type="predicted"/>
<evidence type="ECO:0000256" key="3">
    <source>
        <dbReference type="SAM" id="MobiDB-lite"/>
    </source>
</evidence>
<dbReference type="Pfam" id="PF17938">
    <property type="entry name" value="TetR_C_29"/>
    <property type="match status" value="1"/>
</dbReference>
<comment type="caution">
    <text evidence="5">The sequence shown here is derived from an EMBL/GenBank/DDBJ whole genome shotgun (WGS) entry which is preliminary data.</text>
</comment>
<gene>
    <name evidence="5" type="ORF">RHSP_78323</name>
</gene>
<dbReference type="PANTHER" id="PTHR30328">
    <property type="entry name" value="TRANSCRIPTIONAL REPRESSOR"/>
    <property type="match status" value="1"/>
</dbReference>
<feature type="compositionally biased region" description="Polar residues" evidence="3">
    <location>
        <begin position="1"/>
        <end position="12"/>
    </location>
</feature>
<dbReference type="STRING" id="363754.RHSP_78323"/>
<dbReference type="AlphaFoldDB" id="N6UTL0"/>
<keyword evidence="1 2" id="KW-0238">DNA-binding</keyword>
<feature type="DNA-binding region" description="H-T-H motif" evidence="2">
    <location>
        <begin position="56"/>
        <end position="75"/>
    </location>
</feature>
<feature type="region of interest" description="Disordered" evidence="3">
    <location>
        <begin position="1"/>
        <end position="34"/>
    </location>
</feature>
<organism evidence="5 6">
    <name type="scientific">Rhizobium freirei PRF 81</name>
    <dbReference type="NCBI Taxonomy" id="363754"/>
    <lineage>
        <taxon>Bacteria</taxon>
        <taxon>Pseudomonadati</taxon>
        <taxon>Pseudomonadota</taxon>
        <taxon>Alphaproteobacteria</taxon>
        <taxon>Hyphomicrobiales</taxon>
        <taxon>Rhizobiaceae</taxon>
        <taxon>Rhizobium/Agrobacterium group</taxon>
        <taxon>Rhizobium</taxon>
    </lineage>
</organism>
<keyword evidence="6" id="KW-1185">Reference proteome</keyword>
<dbReference type="PRINTS" id="PR00455">
    <property type="entry name" value="HTHTETR"/>
</dbReference>
<dbReference type="InterPro" id="IPR001647">
    <property type="entry name" value="HTH_TetR"/>
</dbReference>
<evidence type="ECO:0000313" key="5">
    <source>
        <dbReference type="EMBL" id="ENN84136.1"/>
    </source>
</evidence>
<dbReference type="EMBL" id="AQHN01000089">
    <property type="protein sequence ID" value="ENN84136.1"/>
    <property type="molecule type" value="Genomic_DNA"/>
</dbReference>
<dbReference type="PANTHER" id="PTHR30328:SF54">
    <property type="entry name" value="HTH-TYPE TRANSCRIPTIONAL REPRESSOR SCO4008"/>
    <property type="match status" value="1"/>
</dbReference>
<name>N6UTL0_9HYPH</name>